<keyword evidence="4 7" id="KW-0233">DNA recombination</keyword>
<dbReference type="Pfam" id="PF02565">
    <property type="entry name" value="RecO_C"/>
    <property type="match status" value="1"/>
</dbReference>
<dbReference type="Pfam" id="PF11967">
    <property type="entry name" value="RecO_N"/>
    <property type="match status" value="1"/>
</dbReference>
<proteinExistence type="inferred from homology"/>
<dbReference type="InterPro" id="IPR042242">
    <property type="entry name" value="RecO_C"/>
</dbReference>
<evidence type="ECO:0000259" key="8">
    <source>
        <dbReference type="Pfam" id="PF11967"/>
    </source>
</evidence>
<dbReference type="HAMAP" id="MF_00201">
    <property type="entry name" value="RecO"/>
    <property type="match status" value="1"/>
</dbReference>
<dbReference type="Gene3D" id="1.20.1440.120">
    <property type="entry name" value="Recombination protein O, C-terminal domain"/>
    <property type="match status" value="1"/>
</dbReference>
<dbReference type="PANTHER" id="PTHR33991:SF1">
    <property type="entry name" value="DNA REPAIR PROTEIN RECO"/>
    <property type="match status" value="1"/>
</dbReference>
<dbReference type="InterPro" id="IPR037278">
    <property type="entry name" value="ARFGAP/RecO"/>
</dbReference>
<evidence type="ECO:0000256" key="2">
    <source>
        <dbReference type="ARBA" id="ARBA00021310"/>
    </source>
</evidence>
<evidence type="ECO:0000313" key="9">
    <source>
        <dbReference type="EMBL" id="MYZ48712.1"/>
    </source>
</evidence>
<evidence type="ECO:0000313" key="10">
    <source>
        <dbReference type="Proteomes" id="UP000773614"/>
    </source>
</evidence>
<evidence type="ECO:0000256" key="6">
    <source>
        <dbReference type="ARBA" id="ARBA00033409"/>
    </source>
</evidence>
<dbReference type="AlphaFoldDB" id="A0A964WU43"/>
<protein>
    <recommendedName>
        <fullName evidence="2 7">DNA repair protein RecO</fullName>
    </recommendedName>
    <alternativeName>
        <fullName evidence="6 7">Recombination protein O</fullName>
    </alternativeName>
</protein>
<dbReference type="GO" id="GO:0043590">
    <property type="term" value="C:bacterial nucleoid"/>
    <property type="evidence" value="ECO:0007669"/>
    <property type="project" value="TreeGrafter"/>
</dbReference>
<dbReference type="Proteomes" id="UP000773614">
    <property type="component" value="Unassembled WGS sequence"/>
</dbReference>
<gene>
    <name evidence="7 9" type="primary">recO</name>
    <name evidence="9" type="ORF">E4O86_13425</name>
</gene>
<accession>A0A964WU43</accession>
<name>A0A964WU43_9HYPH</name>
<comment type="function">
    <text evidence="7">Involved in DNA repair and RecF pathway recombination.</text>
</comment>
<dbReference type="GO" id="GO:0006302">
    <property type="term" value="P:double-strand break repair"/>
    <property type="evidence" value="ECO:0007669"/>
    <property type="project" value="TreeGrafter"/>
</dbReference>
<dbReference type="Gene3D" id="2.40.50.140">
    <property type="entry name" value="Nucleic acid-binding proteins"/>
    <property type="match status" value="1"/>
</dbReference>
<organism evidence="9 10">
    <name type="scientific">Propylenella binzhouense</name>
    <dbReference type="NCBI Taxonomy" id="2555902"/>
    <lineage>
        <taxon>Bacteria</taxon>
        <taxon>Pseudomonadati</taxon>
        <taxon>Pseudomonadota</taxon>
        <taxon>Alphaproteobacteria</taxon>
        <taxon>Hyphomicrobiales</taxon>
        <taxon>Propylenellaceae</taxon>
        <taxon>Propylenella</taxon>
    </lineage>
</organism>
<feature type="domain" description="DNA replication/recombination mediator RecO N-terminal" evidence="8">
    <location>
        <begin position="1"/>
        <end position="71"/>
    </location>
</feature>
<evidence type="ECO:0000256" key="3">
    <source>
        <dbReference type="ARBA" id="ARBA00022763"/>
    </source>
</evidence>
<dbReference type="EMBL" id="SPKJ01000046">
    <property type="protein sequence ID" value="MYZ48712.1"/>
    <property type="molecule type" value="Genomic_DNA"/>
</dbReference>
<keyword evidence="3 7" id="KW-0227">DNA damage</keyword>
<dbReference type="InterPro" id="IPR003717">
    <property type="entry name" value="RecO"/>
</dbReference>
<reference evidence="9" key="1">
    <citation type="submission" date="2019-03" db="EMBL/GenBank/DDBJ databases">
        <title>Afifella sp. nov., isolated from activated sludge.</title>
        <authorList>
            <person name="Li Q."/>
            <person name="Liu Y."/>
        </authorList>
    </citation>
    <scope>NUCLEOTIDE SEQUENCE</scope>
    <source>
        <strain evidence="9">L72</strain>
    </source>
</reference>
<dbReference type="RefSeq" id="WP_161141061.1">
    <property type="nucleotide sequence ID" value="NZ_SPKJ01000046.1"/>
</dbReference>
<keyword evidence="5 7" id="KW-0234">DNA repair</keyword>
<sequence>MEWSEEAIAVGTRRLGESSVILEVMTRSRGRCLGLVRGGRSKALRHVLQPGNSLSVTWRARLDEHLGSFRVEPLGERAAAIMESSVATFGLQLLAEHLRLLPERDPHPQLYDVLAVLLDNLGDPAVAGALIARFELLLLDELGFGLDLTACAATGTTEDLAFVSPKSGRAVSREAAQPYRDRLLPLPAFLHRSGATFDGADLAGAFALTGYFLQRHVWEARGRTAPEVRHAFLRAVHDRAIAA</sequence>
<dbReference type="GO" id="GO:0006310">
    <property type="term" value="P:DNA recombination"/>
    <property type="evidence" value="ECO:0007669"/>
    <property type="project" value="UniProtKB-UniRule"/>
</dbReference>
<keyword evidence="10" id="KW-1185">Reference proteome</keyword>
<dbReference type="NCBIfam" id="TIGR00613">
    <property type="entry name" value="reco"/>
    <property type="match status" value="1"/>
</dbReference>
<dbReference type="PANTHER" id="PTHR33991">
    <property type="entry name" value="DNA REPAIR PROTEIN RECO"/>
    <property type="match status" value="1"/>
</dbReference>
<comment type="similarity">
    <text evidence="1 7">Belongs to the RecO family.</text>
</comment>
<dbReference type="SUPFAM" id="SSF50249">
    <property type="entry name" value="Nucleic acid-binding proteins"/>
    <property type="match status" value="1"/>
</dbReference>
<evidence type="ECO:0000256" key="4">
    <source>
        <dbReference type="ARBA" id="ARBA00023172"/>
    </source>
</evidence>
<evidence type="ECO:0000256" key="7">
    <source>
        <dbReference type="HAMAP-Rule" id="MF_00201"/>
    </source>
</evidence>
<evidence type="ECO:0000256" key="5">
    <source>
        <dbReference type="ARBA" id="ARBA00023204"/>
    </source>
</evidence>
<comment type="caution">
    <text evidence="9">The sequence shown here is derived from an EMBL/GenBank/DDBJ whole genome shotgun (WGS) entry which is preliminary data.</text>
</comment>
<dbReference type="InterPro" id="IPR012340">
    <property type="entry name" value="NA-bd_OB-fold"/>
</dbReference>
<evidence type="ECO:0000256" key="1">
    <source>
        <dbReference type="ARBA" id="ARBA00007452"/>
    </source>
</evidence>
<dbReference type="InterPro" id="IPR022572">
    <property type="entry name" value="DNA_rep/recomb_RecO_N"/>
</dbReference>
<dbReference type="SUPFAM" id="SSF57863">
    <property type="entry name" value="ArfGap/RecO-like zinc finger"/>
    <property type="match status" value="1"/>
</dbReference>
<dbReference type="OrthoDB" id="9804792at2"/>